<keyword evidence="2" id="KW-1185">Reference proteome</keyword>
<evidence type="ECO:0000313" key="2">
    <source>
        <dbReference type="Proteomes" id="UP001235760"/>
    </source>
</evidence>
<protein>
    <submittedName>
        <fullName evidence="1">Uncharacterized protein</fullName>
    </submittedName>
</protein>
<organism evidence="1 2">
    <name type="scientific">Leptothrix discophora</name>
    <dbReference type="NCBI Taxonomy" id="89"/>
    <lineage>
        <taxon>Bacteria</taxon>
        <taxon>Pseudomonadati</taxon>
        <taxon>Pseudomonadota</taxon>
        <taxon>Betaproteobacteria</taxon>
        <taxon>Burkholderiales</taxon>
        <taxon>Sphaerotilaceae</taxon>
        <taxon>Leptothrix</taxon>
    </lineage>
</organism>
<accession>A0ABT9G0K8</accession>
<evidence type="ECO:0000313" key="1">
    <source>
        <dbReference type="EMBL" id="MDP4300013.1"/>
    </source>
</evidence>
<dbReference type="RefSeq" id="WP_305748568.1">
    <property type="nucleotide sequence ID" value="NZ_JAUZEE010000002.1"/>
</dbReference>
<proteinExistence type="predicted"/>
<sequence>MELERHLHRSAARLGGGLAGMQRGRDDLVSPAVEGVGDRQRPLDATAGDIEALEVGTLAQQLPGQLVIDGVGYRFELDACKRCGAGRRTALRPSAARRPATG</sequence>
<name>A0ABT9G0K8_LEPDI</name>
<gene>
    <name evidence="1" type="ORF">Q8X39_05150</name>
</gene>
<dbReference type="Proteomes" id="UP001235760">
    <property type="component" value="Unassembled WGS sequence"/>
</dbReference>
<comment type="caution">
    <text evidence="1">The sequence shown here is derived from an EMBL/GenBank/DDBJ whole genome shotgun (WGS) entry which is preliminary data.</text>
</comment>
<dbReference type="EMBL" id="JAUZEE010000002">
    <property type="protein sequence ID" value="MDP4300013.1"/>
    <property type="molecule type" value="Genomic_DNA"/>
</dbReference>
<reference evidence="1 2" key="1">
    <citation type="submission" date="2023-08" db="EMBL/GenBank/DDBJ databases">
        <authorList>
            <person name="Roldan D.M."/>
            <person name="Menes R.J."/>
        </authorList>
    </citation>
    <scope>NUCLEOTIDE SEQUENCE [LARGE SCALE GENOMIC DNA]</scope>
    <source>
        <strain evidence="1 2">CCM 2812</strain>
    </source>
</reference>